<dbReference type="GO" id="GO:0008270">
    <property type="term" value="F:zinc ion binding"/>
    <property type="evidence" value="ECO:0007669"/>
    <property type="project" value="UniProtKB-KW"/>
</dbReference>
<dbReference type="PANTHER" id="PTHR15454">
    <property type="entry name" value="NISCHARIN RELATED"/>
    <property type="match status" value="1"/>
</dbReference>
<dbReference type="Gene3D" id="4.10.1000.10">
    <property type="entry name" value="Zinc finger, CCCH-type"/>
    <property type="match status" value="1"/>
</dbReference>
<feature type="region of interest" description="Disordered" evidence="4">
    <location>
        <begin position="1044"/>
        <end position="1073"/>
    </location>
</feature>
<feature type="compositionally biased region" description="Gly residues" evidence="4">
    <location>
        <begin position="1433"/>
        <end position="1444"/>
    </location>
</feature>
<feature type="compositionally biased region" description="Low complexity" evidence="4">
    <location>
        <begin position="1120"/>
        <end position="1133"/>
    </location>
</feature>
<dbReference type="InterPro" id="IPR000571">
    <property type="entry name" value="Znf_CCCH"/>
</dbReference>
<keyword evidence="3" id="KW-0863">Zinc-finger</keyword>
<feature type="compositionally biased region" description="Gly residues" evidence="4">
    <location>
        <begin position="1499"/>
        <end position="1509"/>
    </location>
</feature>
<keyword evidence="2" id="KW-0677">Repeat</keyword>
<organism evidence="6 7">
    <name type="scientific">Tilletia horrida</name>
    <dbReference type="NCBI Taxonomy" id="155126"/>
    <lineage>
        <taxon>Eukaryota</taxon>
        <taxon>Fungi</taxon>
        <taxon>Dikarya</taxon>
        <taxon>Basidiomycota</taxon>
        <taxon>Ustilaginomycotina</taxon>
        <taxon>Exobasidiomycetes</taxon>
        <taxon>Tilletiales</taxon>
        <taxon>Tilletiaceae</taxon>
        <taxon>Tilletia</taxon>
    </lineage>
</organism>
<protein>
    <recommendedName>
        <fullName evidence="5">C3H1-type domain-containing protein</fullName>
    </recommendedName>
</protein>
<dbReference type="SMART" id="SM00369">
    <property type="entry name" value="LRR_TYP"/>
    <property type="match status" value="6"/>
</dbReference>
<feature type="compositionally biased region" description="Low complexity" evidence="4">
    <location>
        <begin position="879"/>
        <end position="905"/>
    </location>
</feature>
<evidence type="ECO:0000256" key="4">
    <source>
        <dbReference type="SAM" id="MobiDB-lite"/>
    </source>
</evidence>
<keyword evidence="3" id="KW-0862">Zinc</keyword>
<feature type="compositionally biased region" description="Low complexity" evidence="4">
    <location>
        <begin position="1541"/>
        <end position="1559"/>
    </location>
</feature>
<feature type="compositionally biased region" description="Polar residues" evidence="4">
    <location>
        <begin position="716"/>
        <end position="757"/>
    </location>
</feature>
<feature type="region of interest" description="Disordered" evidence="4">
    <location>
        <begin position="852"/>
        <end position="940"/>
    </location>
</feature>
<dbReference type="PROSITE" id="PS50103">
    <property type="entry name" value="ZF_C3H1"/>
    <property type="match status" value="2"/>
</dbReference>
<dbReference type="Pfam" id="PF13855">
    <property type="entry name" value="LRR_8"/>
    <property type="match status" value="1"/>
</dbReference>
<dbReference type="EMBL" id="JAPDMQ010000101">
    <property type="protein sequence ID" value="KAK0535177.1"/>
    <property type="molecule type" value="Genomic_DNA"/>
</dbReference>
<gene>
    <name evidence="6" type="ORF">OC842_002406</name>
</gene>
<evidence type="ECO:0000256" key="2">
    <source>
        <dbReference type="ARBA" id="ARBA00022737"/>
    </source>
</evidence>
<feature type="compositionally biased region" description="Basic and acidic residues" evidence="4">
    <location>
        <begin position="1044"/>
        <end position="1058"/>
    </location>
</feature>
<dbReference type="GO" id="GO:0005737">
    <property type="term" value="C:cytoplasm"/>
    <property type="evidence" value="ECO:0007669"/>
    <property type="project" value="TreeGrafter"/>
</dbReference>
<feature type="compositionally biased region" description="Basic and acidic residues" evidence="4">
    <location>
        <begin position="1019"/>
        <end position="1031"/>
    </location>
</feature>
<keyword evidence="7" id="KW-1185">Reference proteome</keyword>
<evidence type="ECO:0000313" key="7">
    <source>
        <dbReference type="Proteomes" id="UP001176521"/>
    </source>
</evidence>
<feature type="compositionally biased region" description="Low complexity" evidence="4">
    <location>
        <begin position="523"/>
        <end position="533"/>
    </location>
</feature>
<dbReference type="InterPro" id="IPR001611">
    <property type="entry name" value="Leu-rich_rpt"/>
</dbReference>
<sequence length="1582" mass="163621">MSEAVKAAIRAARQQQQQRAKAAPQTKRDAFDGSSSAGFPAAADSTPFRRNDFMADDFDASTALVAATEDMGFVQSSLEALLNKACQNGRLNLSSRSPALLKLPPVLFSLGDDDAPSWFSAPGLRWWERQDLRTLIAANGELEELDERVAEFRALVTLDLHNNRLPELPASFFQLTNLTSLTISHNNLSVWPVALLALDNLVSLDISHNKLEALWDDAAVESARDERDKWDQQKQEDEHQGIWASLGRDTEKERKQKEAAAALVARWSRAAPFRALKTLNLASNKLNNAALGLATSSSVSISWPPNLEKLDISDNAVLSPVVLASSSQSLARLPALREIVLAGNGISDEVFRSDSADLSSVLPVLSVLDLQRCEIDDLGRLEEFFGTRFKSAGAEASQRELIRIHNRSEVTAEAGGQRVHVLLEGNPLREEIFKQKRGLRSATTTPKKPSATQDSTADTSEQQRTPNASQAAEASQTSSTAAAAPAKAAPAKEAWELEAEAGLMTEGQRRLARIQAARKAEAEAAAAGTSQGADEPKADAAPLDATASGSNASAKKGVNKTGLSDWDGEPVLPKYLQRRHQLRGTSDPSALPNTDGDDAEANLSENGLDGQNAGAAGGLAGNSAGSTLANAKLSVKKKEALGQVPCKFFRSNGCSAGAACPFAHTMPGDGHQKAICAYWAKGQCKFGHKCALLHILPGQPVSMDRKNKRAAQQAQNSGSGAPQDVSNAGTTSESRSHQRQPSKNLLSTTAPVTSQSAYPPPPMPSQHLFSQHAPLPLPSFEQFPNENFPGLPPGAIPWFPGVPPQAAAALLASIQNGSIPPPHPLPLGSNPAPSGPPGISFEMGEVAGMDLPFGLPDDLQHLPPHGMLPPQHLHHLRSDSMPPASSAAEEQSSRNAFASSSASRATPFHPDQARDAASSHLDSSPFARSMAANGHTPQVSAVSSSASIPVASASSSSRPVSVPFGRHREEEHVHSLAGSPALATRAFGTSPFSHPAGTSVFYSTSQDDASGRAQPDFLRSSHLDSTRSMSRIDDMEARERWARAVRGDSGRPDSHLEEAEHDENGEEFLPSSLSDLLTPAELERRKRSASQTANQRPLSFVGFSNLHAQHGLGHRQGQLSASSTSRMNNSTSTEVFGRSPSSVGRWPSGTSAGMGIESSSSLQQLYGRTQTTPTRHGQGGGSGHAGLGTGSAADLLSSSPSVGAGYQAPQSLPQSLANRAFLGSAGRSGLGPGDDVVSAASATGKSGSGIGSPWARTEPSRVAAGAGAGSSNELGHNGHASAFLLSQASGRSAADTRLGSRSGVQGQLGSSYRPSSSSDLLGAGLGGQLLGSSGHLGAGGIGSGGGAAMSSLAVGGGSSYDELGPVAPSSILPHRPSPLSLAAAAATGGIRRTDSGAHLPSSASGSFVSTSTAGGEHGPGSFQARSNLAHASPGGGAEGVGPSGAGSTTAAAAAWGGIAIPKPTASRKLGGGAGVGTLSHAATVGAALHGAGASPGQTGGGLMFGGGSSGFLAQHQQQRQQAQLQQHRPQQQQPSRARNPGAGPTTMTTTTAAGVQTGASNSPMAVPTSSREDYDEAIFELE</sequence>
<accession>A0AAN6GEN8</accession>
<feature type="region of interest" description="Disordered" evidence="4">
    <location>
        <begin position="1003"/>
        <end position="1031"/>
    </location>
</feature>
<feature type="region of interest" description="Disordered" evidence="4">
    <location>
        <begin position="1294"/>
        <end position="1317"/>
    </location>
</feature>
<dbReference type="SMART" id="SM00356">
    <property type="entry name" value="ZnF_C3H1"/>
    <property type="match status" value="2"/>
</dbReference>
<feature type="region of interest" description="Disordered" evidence="4">
    <location>
        <begin position="1499"/>
        <end position="1582"/>
    </location>
</feature>
<dbReference type="Gene3D" id="3.80.10.10">
    <property type="entry name" value="Ribonuclease Inhibitor"/>
    <property type="match status" value="2"/>
</dbReference>
<feature type="compositionally biased region" description="Low complexity" evidence="4">
    <location>
        <begin position="1510"/>
        <end position="1534"/>
    </location>
</feature>
<dbReference type="InterPro" id="IPR003591">
    <property type="entry name" value="Leu-rich_rpt_typical-subtyp"/>
</dbReference>
<feature type="region of interest" description="Disordered" evidence="4">
    <location>
        <begin position="1392"/>
        <end position="1448"/>
    </location>
</feature>
<evidence type="ECO:0000256" key="3">
    <source>
        <dbReference type="PROSITE-ProRule" id="PRU00723"/>
    </source>
</evidence>
<feature type="compositionally biased region" description="Gly residues" evidence="4">
    <location>
        <begin position="1177"/>
        <end position="1189"/>
    </location>
</feature>
<feature type="compositionally biased region" description="Acidic residues" evidence="4">
    <location>
        <begin position="1573"/>
        <end position="1582"/>
    </location>
</feature>
<feature type="region of interest" description="Disordered" evidence="4">
    <location>
        <begin position="1234"/>
        <end position="1273"/>
    </location>
</feature>
<evidence type="ECO:0000259" key="5">
    <source>
        <dbReference type="PROSITE" id="PS50103"/>
    </source>
</evidence>
<feature type="compositionally biased region" description="Polar residues" evidence="4">
    <location>
        <begin position="1157"/>
        <end position="1175"/>
    </location>
</feature>
<feature type="compositionally biased region" description="Low complexity" evidence="4">
    <location>
        <begin position="1401"/>
        <end position="1414"/>
    </location>
</feature>
<feature type="domain" description="C3H1-type" evidence="5">
    <location>
        <begin position="675"/>
        <end position="697"/>
    </location>
</feature>
<feature type="compositionally biased region" description="Polar residues" evidence="4">
    <location>
        <begin position="1560"/>
        <end position="1569"/>
    </location>
</feature>
<feature type="zinc finger region" description="C3H1-type" evidence="3">
    <location>
        <begin position="675"/>
        <end position="697"/>
    </location>
</feature>
<feature type="region of interest" description="Disordered" evidence="4">
    <location>
        <begin position="1111"/>
        <end position="1209"/>
    </location>
</feature>
<evidence type="ECO:0000313" key="6">
    <source>
        <dbReference type="EMBL" id="KAK0535177.1"/>
    </source>
</evidence>
<feature type="region of interest" description="Disordered" evidence="4">
    <location>
        <begin position="703"/>
        <end position="788"/>
    </location>
</feature>
<dbReference type="PROSITE" id="PS51450">
    <property type="entry name" value="LRR"/>
    <property type="match status" value="1"/>
</dbReference>
<dbReference type="InterPro" id="IPR032675">
    <property type="entry name" value="LRR_dom_sf"/>
</dbReference>
<feature type="region of interest" description="Disordered" evidence="4">
    <location>
        <begin position="523"/>
        <end position="615"/>
    </location>
</feature>
<feature type="domain" description="C3H1-type" evidence="5">
    <location>
        <begin position="640"/>
        <end position="667"/>
    </location>
</feature>
<feature type="region of interest" description="Disordered" evidence="4">
    <location>
        <begin position="227"/>
        <end position="246"/>
    </location>
</feature>
<feature type="region of interest" description="Disordered" evidence="4">
    <location>
        <begin position="433"/>
        <end position="493"/>
    </location>
</feature>
<feature type="compositionally biased region" description="Low complexity" evidence="4">
    <location>
        <begin position="1"/>
        <end position="25"/>
    </location>
</feature>
<reference evidence="6" key="1">
    <citation type="journal article" date="2023" name="PhytoFront">
        <title>Draft Genome Resources of Seven Strains of Tilletia horrida, Causal Agent of Kernel Smut of Rice.</title>
        <authorList>
            <person name="Khanal S."/>
            <person name="Antony Babu S."/>
            <person name="Zhou X.G."/>
        </authorList>
    </citation>
    <scope>NUCLEOTIDE SEQUENCE</scope>
    <source>
        <strain evidence="6">TX3</strain>
    </source>
</reference>
<feature type="compositionally biased region" description="Basic and acidic residues" evidence="4">
    <location>
        <begin position="227"/>
        <end position="240"/>
    </location>
</feature>
<dbReference type="Proteomes" id="UP001176521">
    <property type="component" value="Unassembled WGS sequence"/>
</dbReference>
<comment type="caution">
    <text evidence="6">The sequence shown here is derived from an EMBL/GenBank/DDBJ whole genome shotgun (WGS) entry which is preliminary data.</text>
</comment>
<feature type="compositionally biased region" description="Polar residues" evidence="4">
    <location>
        <begin position="583"/>
        <end position="592"/>
    </location>
</feature>
<feature type="zinc finger region" description="C3H1-type" evidence="3">
    <location>
        <begin position="640"/>
        <end position="667"/>
    </location>
</feature>
<feature type="region of interest" description="Disordered" evidence="4">
    <location>
        <begin position="1"/>
        <end position="43"/>
    </location>
</feature>
<proteinExistence type="predicted"/>
<name>A0AAN6GEN8_9BASI</name>
<feature type="compositionally biased region" description="Polar residues" evidence="4">
    <location>
        <begin position="441"/>
        <end position="467"/>
    </location>
</feature>
<feature type="compositionally biased region" description="Low complexity" evidence="4">
    <location>
        <begin position="468"/>
        <end position="492"/>
    </location>
</feature>
<evidence type="ECO:0000256" key="1">
    <source>
        <dbReference type="ARBA" id="ARBA00022614"/>
    </source>
</evidence>
<keyword evidence="1" id="KW-0433">Leucine-rich repeat</keyword>
<keyword evidence="3" id="KW-0479">Metal-binding</keyword>
<dbReference type="SUPFAM" id="SSF52047">
    <property type="entry name" value="RNI-like"/>
    <property type="match status" value="1"/>
</dbReference>